<comment type="caution">
    <text evidence="2">The sequence shown here is derived from an EMBL/GenBank/DDBJ whole genome shotgun (WGS) entry which is preliminary data.</text>
</comment>
<dbReference type="GO" id="GO:0071011">
    <property type="term" value="C:precatalytic spliceosome"/>
    <property type="evidence" value="ECO:0007669"/>
    <property type="project" value="TreeGrafter"/>
</dbReference>
<dbReference type="InterPro" id="IPR002687">
    <property type="entry name" value="Nop_dom"/>
</dbReference>
<dbReference type="InterPro" id="IPR012976">
    <property type="entry name" value="NOSIC"/>
</dbReference>
<keyword evidence="3" id="KW-1185">Reference proteome</keyword>
<sequence>MMQKVEDALQKGSDILNQGMALEDDPECQLIVDCNTLLVENENKNIIIHNFIRDKYKLKFPELKSLVLHPIDYAPIVKRIGNEMDLTLVDLEGLLPLAIVMVVLVTASTTSGKLRPEDILQKTFDASKSMGTAGGLSALAKMTDLCNVQLLGAKKKNFAGFSTATSQVRVGYLEERTEIFQSTPPALKSHARKVLAAKSVLAARLDSSRGDPLGNAGRCLTDKILKEIETRQEPPPASNLNHFLFRILNLRKREVVIS</sequence>
<accession>A0AAV5KE31</accession>
<evidence type="ECO:0000313" key="3">
    <source>
        <dbReference type="Proteomes" id="UP001054252"/>
    </source>
</evidence>
<dbReference type="Pfam" id="PF01798">
    <property type="entry name" value="Nop"/>
    <property type="match status" value="2"/>
</dbReference>
<dbReference type="SUPFAM" id="SSF89124">
    <property type="entry name" value="Nop domain"/>
    <property type="match status" value="1"/>
</dbReference>
<dbReference type="GO" id="GO:0005687">
    <property type="term" value="C:U4 snRNP"/>
    <property type="evidence" value="ECO:0007669"/>
    <property type="project" value="TreeGrafter"/>
</dbReference>
<dbReference type="PANTHER" id="PTHR13904:SF0">
    <property type="entry name" value="U4_U6 SMALL NUCLEAR RIBONUCLEOPROTEIN PRP31"/>
    <property type="match status" value="1"/>
</dbReference>
<dbReference type="Proteomes" id="UP001054252">
    <property type="component" value="Unassembled WGS sequence"/>
</dbReference>
<name>A0AAV5KE31_9ROSI</name>
<dbReference type="PROSITE" id="PS51358">
    <property type="entry name" value="NOP"/>
    <property type="match status" value="1"/>
</dbReference>
<dbReference type="PANTHER" id="PTHR13904">
    <property type="entry name" value="PRE-MRNA SPLICING FACTOR PRP31"/>
    <property type="match status" value="1"/>
</dbReference>
<dbReference type="SMART" id="SM00931">
    <property type="entry name" value="NOSIC"/>
    <property type="match status" value="1"/>
</dbReference>
<dbReference type="GO" id="GO:0000244">
    <property type="term" value="P:spliceosomal tri-snRNP complex assembly"/>
    <property type="evidence" value="ECO:0007669"/>
    <property type="project" value="InterPro"/>
</dbReference>
<protein>
    <recommendedName>
        <fullName evidence="1">Nop domain-containing protein</fullName>
    </recommendedName>
</protein>
<proteinExistence type="predicted"/>
<dbReference type="GO" id="GO:0046540">
    <property type="term" value="C:U4/U6 x U5 tri-snRNP complex"/>
    <property type="evidence" value="ECO:0007669"/>
    <property type="project" value="InterPro"/>
</dbReference>
<dbReference type="AlphaFoldDB" id="A0AAV5KE31"/>
<dbReference type="InterPro" id="IPR036070">
    <property type="entry name" value="Nop_dom_sf"/>
</dbReference>
<feature type="domain" description="Nop" evidence="1">
    <location>
        <begin position="103"/>
        <end position="233"/>
    </location>
</feature>
<dbReference type="Gene3D" id="1.10.287.4070">
    <property type="match status" value="1"/>
</dbReference>
<reference evidence="2 3" key="1">
    <citation type="journal article" date="2021" name="Commun. Biol.">
        <title>The genome of Shorea leprosula (Dipterocarpaceae) highlights the ecological relevance of drought in aseasonal tropical rainforests.</title>
        <authorList>
            <person name="Ng K.K.S."/>
            <person name="Kobayashi M.J."/>
            <person name="Fawcett J.A."/>
            <person name="Hatakeyama M."/>
            <person name="Paape T."/>
            <person name="Ng C.H."/>
            <person name="Ang C.C."/>
            <person name="Tnah L.H."/>
            <person name="Lee C.T."/>
            <person name="Nishiyama T."/>
            <person name="Sese J."/>
            <person name="O'Brien M.J."/>
            <person name="Copetti D."/>
            <person name="Mohd Noor M.I."/>
            <person name="Ong R.C."/>
            <person name="Putra M."/>
            <person name="Sireger I.Z."/>
            <person name="Indrioko S."/>
            <person name="Kosugi Y."/>
            <person name="Izuno A."/>
            <person name="Isagi Y."/>
            <person name="Lee S.L."/>
            <person name="Shimizu K.K."/>
        </authorList>
    </citation>
    <scope>NUCLEOTIDE SEQUENCE [LARGE SCALE GENOMIC DNA]</scope>
    <source>
        <strain evidence="2">214</strain>
    </source>
</reference>
<dbReference type="Gene3D" id="1.10.246.90">
    <property type="entry name" value="Nop domain"/>
    <property type="match status" value="1"/>
</dbReference>
<organism evidence="2 3">
    <name type="scientific">Rubroshorea leprosula</name>
    <dbReference type="NCBI Taxonomy" id="152421"/>
    <lineage>
        <taxon>Eukaryota</taxon>
        <taxon>Viridiplantae</taxon>
        <taxon>Streptophyta</taxon>
        <taxon>Embryophyta</taxon>
        <taxon>Tracheophyta</taxon>
        <taxon>Spermatophyta</taxon>
        <taxon>Magnoliopsida</taxon>
        <taxon>eudicotyledons</taxon>
        <taxon>Gunneridae</taxon>
        <taxon>Pentapetalae</taxon>
        <taxon>rosids</taxon>
        <taxon>malvids</taxon>
        <taxon>Malvales</taxon>
        <taxon>Dipterocarpaceae</taxon>
        <taxon>Rubroshorea</taxon>
    </lineage>
</organism>
<evidence type="ECO:0000259" key="1">
    <source>
        <dbReference type="PROSITE" id="PS51358"/>
    </source>
</evidence>
<dbReference type="InterPro" id="IPR042239">
    <property type="entry name" value="Nop_C"/>
</dbReference>
<gene>
    <name evidence="2" type="ORF">SLEP1_g32673</name>
</gene>
<dbReference type="InterPro" id="IPR027105">
    <property type="entry name" value="Prp31"/>
</dbReference>
<evidence type="ECO:0000313" key="2">
    <source>
        <dbReference type="EMBL" id="GKV22854.1"/>
    </source>
</evidence>
<dbReference type="EMBL" id="BPVZ01000061">
    <property type="protein sequence ID" value="GKV22854.1"/>
    <property type="molecule type" value="Genomic_DNA"/>
</dbReference>